<accession>A0ABR2U252</accession>
<proteinExistence type="predicted"/>
<feature type="compositionally biased region" description="Polar residues" evidence="1">
    <location>
        <begin position="64"/>
        <end position="73"/>
    </location>
</feature>
<evidence type="ECO:0000313" key="3">
    <source>
        <dbReference type="Proteomes" id="UP001396334"/>
    </source>
</evidence>
<protein>
    <submittedName>
        <fullName evidence="2">Uncharacterized protein</fullName>
    </submittedName>
</protein>
<evidence type="ECO:0000313" key="2">
    <source>
        <dbReference type="EMBL" id="KAK9043552.1"/>
    </source>
</evidence>
<dbReference type="EMBL" id="JBBPBN010000003">
    <property type="protein sequence ID" value="KAK9043552.1"/>
    <property type="molecule type" value="Genomic_DNA"/>
</dbReference>
<comment type="caution">
    <text evidence="2">The sequence shown here is derived from an EMBL/GenBank/DDBJ whole genome shotgun (WGS) entry which is preliminary data.</text>
</comment>
<name>A0ABR2U252_9ROSI</name>
<feature type="compositionally biased region" description="Basic and acidic residues" evidence="1">
    <location>
        <begin position="14"/>
        <end position="23"/>
    </location>
</feature>
<feature type="region of interest" description="Disordered" evidence="1">
    <location>
        <begin position="1"/>
        <end position="101"/>
    </location>
</feature>
<dbReference type="Proteomes" id="UP001396334">
    <property type="component" value="Unassembled WGS sequence"/>
</dbReference>
<keyword evidence="3" id="KW-1185">Reference proteome</keyword>
<evidence type="ECO:0000256" key="1">
    <source>
        <dbReference type="SAM" id="MobiDB-lite"/>
    </source>
</evidence>
<gene>
    <name evidence="2" type="ORF">V6N11_071888</name>
</gene>
<sequence length="101" mass="10845">MGSRRAPVIGPPCRDNRAPHRDNQATPLAPDRLPRTLRGQATRPHHGDSLLRGLVPDQEPPSNPSSRNRVTPTRTHHWGALFSHPGAGPLPRLGGVAPPCG</sequence>
<organism evidence="2 3">
    <name type="scientific">Hibiscus sabdariffa</name>
    <name type="common">roselle</name>
    <dbReference type="NCBI Taxonomy" id="183260"/>
    <lineage>
        <taxon>Eukaryota</taxon>
        <taxon>Viridiplantae</taxon>
        <taxon>Streptophyta</taxon>
        <taxon>Embryophyta</taxon>
        <taxon>Tracheophyta</taxon>
        <taxon>Spermatophyta</taxon>
        <taxon>Magnoliopsida</taxon>
        <taxon>eudicotyledons</taxon>
        <taxon>Gunneridae</taxon>
        <taxon>Pentapetalae</taxon>
        <taxon>rosids</taxon>
        <taxon>malvids</taxon>
        <taxon>Malvales</taxon>
        <taxon>Malvaceae</taxon>
        <taxon>Malvoideae</taxon>
        <taxon>Hibiscus</taxon>
    </lineage>
</organism>
<reference evidence="2 3" key="1">
    <citation type="journal article" date="2024" name="G3 (Bethesda)">
        <title>Genome assembly of Hibiscus sabdariffa L. provides insights into metabolisms of medicinal natural products.</title>
        <authorList>
            <person name="Kim T."/>
        </authorList>
    </citation>
    <scope>NUCLEOTIDE SEQUENCE [LARGE SCALE GENOMIC DNA]</scope>
    <source>
        <strain evidence="2">TK-2024</strain>
        <tissue evidence="2">Old leaves</tissue>
    </source>
</reference>